<protein>
    <submittedName>
        <fullName evidence="1">Cytochrome P450</fullName>
    </submittedName>
</protein>
<evidence type="ECO:0000313" key="1">
    <source>
        <dbReference type="EMBL" id="KAI0046785.1"/>
    </source>
</evidence>
<dbReference type="EMBL" id="MU275917">
    <property type="protein sequence ID" value="KAI0046785.1"/>
    <property type="molecule type" value="Genomic_DNA"/>
</dbReference>
<gene>
    <name evidence="1" type="ORF">FA95DRAFT_1606599</name>
</gene>
<reference evidence="1" key="2">
    <citation type="journal article" date="2022" name="New Phytol.">
        <title>Evolutionary transition to the ectomycorrhizal habit in the genomes of a hyperdiverse lineage of mushroom-forming fungi.</title>
        <authorList>
            <person name="Looney B."/>
            <person name="Miyauchi S."/>
            <person name="Morin E."/>
            <person name="Drula E."/>
            <person name="Courty P.E."/>
            <person name="Kohler A."/>
            <person name="Kuo A."/>
            <person name="LaButti K."/>
            <person name="Pangilinan J."/>
            <person name="Lipzen A."/>
            <person name="Riley R."/>
            <person name="Andreopoulos W."/>
            <person name="He G."/>
            <person name="Johnson J."/>
            <person name="Nolan M."/>
            <person name="Tritt A."/>
            <person name="Barry K.W."/>
            <person name="Grigoriev I.V."/>
            <person name="Nagy L.G."/>
            <person name="Hibbett D."/>
            <person name="Henrissat B."/>
            <person name="Matheny P.B."/>
            <person name="Labbe J."/>
            <person name="Martin F.M."/>
        </authorList>
    </citation>
    <scope>NUCLEOTIDE SEQUENCE</scope>
    <source>
        <strain evidence="1">FP105234-sp</strain>
    </source>
</reference>
<dbReference type="Proteomes" id="UP000814033">
    <property type="component" value="Unassembled WGS sequence"/>
</dbReference>
<proteinExistence type="predicted"/>
<name>A0ACB8RT73_9AGAM</name>
<accession>A0ACB8RT73</accession>
<keyword evidence="2" id="KW-1185">Reference proteome</keyword>
<sequence length="501" mass="57295">MPLLTYEPSTLLIIAFCVLITEFIRRRYLLWHIPSVGFTAPLLTYLTALKFQRGSDQLIQEGYDKYKPGLFKIPLWDHWLVMATSPQLIEDIRKATDDTLSNHEAFHYFFQSKYSVGEDVLDNNYHTRVIQAQLTRQIAVTLDDVREEVVMAVAGIIAVKDGSWIRVSGVEKLIGRVIARTSNRRFVGVPLCRNKEYHKINIDFAASFVYSGKMINNFPSFMKPLVAFFYSRTKTHIHSQMKFIQPLVEERRRKQKELGINWQGKPDDLLMWLMDEAGVKGEEPTLWDLARRMCIVNFAAISTTTTSCTHALYHIAANREYVEPLRKEIEAAVAADGWTKSALLKMHKLDSFLRESQRMRGIHVLTLKRVALKPFTFSDGTTIPAGTLVACTSRALHHDNEIYSDADEFNGFRFSSLREKEGQNTKHQMVAVDREYLAFGLGRHACPGRFFAASMLQLVVAHILVTYDVEFPDGQSIPSDTFLAESCFPGEVDLLFRKRPI</sequence>
<organism evidence="1 2">
    <name type="scientific">Auriscalpium vulgare</name>
    <dbReference type="NCBI Taxonomy" id="40419"/>
    <lineage>
        <taxon>Eukaryota</taxon>
        <taxon>Fungi</taxon>
        <taxon>Dikarya</taxon>
        <taxon>Basidiomycota</taxon>
        <taxon>Agaricomycotina</taxon>
        <taxon>Agaricomycetes</taxon>
        <taxon>Russulales</taxon>
        <taxon>Auriscalpiaceae</taxon>
        <taxon>Auriscalpium</taxon>
    </lineage>
</organism>
<reference evidence="1" key="1">
    <citation type="submission" date="2021-02" db="EMBL/GenBank/DDBJ databases">
        <authorList>
            <consortium name="DOE Joint Genome Institute"/>
            <person name="Ahrendt S."/>
            <person name="Looney B.P."/>
            <person name="Miyauchi S."/>
            <person name="Morin E."/>
            <person name="Drula E."/>
            <person name="Courty P.E."/>
            <person name="Chicoki N."/>
            <person name="Fauchery L."/>
            <person name="Kohler A."/>
            <person name="Kuo A."/>
            <person name="Labutti K."/>
            <person name="Pangilinan J."/>
            <person name="Lipzen A."/>
            <person name="Riley R."/>
            <person name="Andreopoulos W."/>
            <person name="He G."/>
            <person name="Johnson J."/>
            <person name="Barry K.W."/>
            <person name="Grigoriev I.V."/>
            <person name="Nagy L."/>
            <person name="Hibbett D."/>
            <person name="Henrissat B."/>
            <person name="Matheny P.B."/>
            <person name="Labbe J."/>
            <person name="Martin F."/>
        </authorList>
    </citation>
    <scope>NUCLEOTIDE SEQUENCE</scope>
    <source>
        <strain evidence="1">FP105234-sp</strain>
    </source>
</reference>
<comment type="caution">
    <text evidence="1">The sequence shown here is derived from an EMBL/GenBank/DDBJ whole genome shotgun (WGS) entry which is preliminary data.</text>
</comment>
<evidence type="ECO:0000313" key="2">
    <source>
        <dbReference type="Proteomes" id="UP000814033"/>
    </source>
</evidence>